<dbReference type="KEGG" id="hlr:HALLA_08735"/>
<evidence type="ECO:0000313" key="2">
    <source>
        <dbReference type="EMBL" id="AHF98937.1"/>
    </source>
</evidence>
<proteinExistence type="predicted"/>
<dbReference type="PANTHER" id="PTHR43232:SF2">
    <property type="entry name" value="MOLYBDENUM COFACTOR BIOSYNTHESIS PROTEIN B"/>
    <property type="match status" value="1"/>
</dbReference>
<keyword evidence="3" id="KW-1185">Reference proteome</keyword>
<reference evidence="2 3" key="1">
    <citation type="submission" date="2014-01" db="EMBL/GenBank/DDBJ databases">
        <authorList>
            <consortium name="DOE Joint Genome Institute"/>
            <person name="Anderson I."/>
            <person name="Huntemann M."/>
            <person name="Han J."/>
            <person name="Chen A."/>
            <person name="Kyrpides N."/>
            <person name="Mavromatis K."/>
            <person name="Markowitz V."/>
            <person name="Palaniappan K."/>
            <person name="Ivanova N."/>
            <person name="Schaumberg A."/>
            <person name="Pati A."/>
            <person name="Liolios K."/>
            <person name="Nordberg H.P."/>
            <person name="Cantor M.N."/>
            <person name="Hua S.X."/>
            <person name="Woyke T."/>
        </authorList>
    </citation>
    <scope>NUCLEOTIDE SEQUENCE [LARGE SCALE GENOMIC DNA]</scope>
    <source>
        <strain evidence="2 3">XH-48</strain>
    </source>
</reference>
<name>W0JPN0_9EURY</name>
<dbReference type="AlphaFoldDB" id="W0JPN0"/>
<dbReference type="GO" id="GO:0006777">
    <property type="term" value="P:Mo-molybdopterin cofactor biosynthetic process"/>
    <property type="evidence" value="ECO:0007669"/>
    <property type="project" value="InterPro"/>
</dbReference>
<dbReference type="SMART" id="SM00852">
    <property type="entry name" value="MoCF_biosynth"/>
    <property type="match status" value="1"/>
</dbReference>
<dbReference type="EMBL" id="CP007055">
    <property type="protein sequence ID" value="AHF98937.1"/>
    <property type="molecule type" value="Genomic_DNA"/>
</dbReference>
<dbReference type="PANTHER" id="PTHR43232">
    <property type="entry name" value="MOLYBDENUM COFACTOR BIOSYNTHESIS PROTEIN B"/>
    <property type="match status" value="1"/>
</dbReference>
<dbReference type="PATRIC" id="fig|797299.3.peg.787"/>
<dbReference type="InterPro" id="IPR012245">
    <property type="entry name" value="MoaB"/>
</dbReference>
<accession>W0JPN0</accession>
<feature type="domain" description="MoaB/Mog" evidence="1">
    <location>
        <begin position="4"/>
        <end position="148"/>
    </location>
</feature>
<dbReference type="InterPro" id="IPR001453">
    <property type="entry name" value="MoaB/Mog_dom"/>
</dbReference>
<gene>
    <name evidence="2" type="ORF">HALLA_08735</name>
</gene>
<organism evidence="2 3">
    <name type="scientific">Halostagnicola larsenii XH-48</name>
    <dbReference type="NCBI Taxonomy" id="797299"/>
    <lineage>
        <taxon>Archaea</taxon>
        <taxon>Methanobacteriati</taxon>
        <taxon>Methanobacteriota</taxon>
        <taxon>Stenosarchaea group</taxon>
        <taxon>Halobacteria</taxon>
        <taxon>Halobacteriales</taxon>
        <taxon>Natrialbaceae</taxon>
        <taxon>Halostagnicola</taxon>
    </lineage>
</organism>
<dbReference type="Gene3D" id="3.40.980.10">
    <property type="entry name" value="MoaB/Mog-like domain"/>
    <property type="match status" value="1"/>
</dbReference>
<dbReference type="HOGENOM" id="CLU_077358_2_3_2"/>
<dbReference type="SUPFAM" id="SSF53218">
    <property type="entry name" value="Molybdenum cofactor biosynthesis proteins"/>
    <property type="match status" value="1"/>
</dbReference>
<dbReference type="Proteomes" id="UP000019024">
    <property type="component" value="Chromosome"/>
</dbReference>
<evidence type="ECO:0000259" key="1">
    <source>
        <dbReference type="SMART" id="SM00852"/>
    </source>
</evidence>
<sequence>MGAAVVTISANGTLEEDEAGEAIVEAFEAAGHEIVTRELITSGHDNVQSKVSRLLDRDDVDIIVTAGGTGIGPDDATVEAVRPLLEKDLPAFADLFHLLAYDEVGTAAVTSRTLAGVGDQIPVFCLPNDPTATHIAAESIIVPEASRLTALATGNGREK</sequence>
<dbReference type="GO" id="GO:0005829">
    <property type="term" value="C:cytosol"/>
    <property type="evidence" value="ECO:0007669"/>
    <property type="project" value="TreeGrafter"/>
</dbReference>
<dbReference type="eggNOG" id="arCOG00214">
    <property type="taxonomic scope" value="Archaea"/>
</dbReference>
<dbReference type="PIRSF" id="PIRSF006443">
    <property type="entry name" value="MoaB"/>
    <property type="match status" value="1"/>
</dbReference>
<protein>
    <submittedName>
        <fullName evidence="2">Molybdenum cofactor biosynthesis protein MoaB</fullName>
    </submittedName>
</protein>
<dbReference type="Pfam" id="PF00994">
    <property type="entry name" value="MoCF_biosynth"/>
    <property type="match status" value="1"/>
</dbReference>
<dbReference type="InterPro" id="IPR036425">
    <property type="entry name" value="MoaB/Mog-like_dom_sf"/>
</dbReference>
<evidence type="ECO:0000313" key="3">
    <source>
        <dbReference type="Proteomes" id="UP000019024"/>
    </source>
</evidence>
<dbReference type="STRING" id="797299.HALLA_08735"/>